<sequence length="264" mass="28832">MAELTITTLAERPELIERVYDLEDTWPAFMGGDALANALFHRVAVDFPQYCVMATDAEGTPVARGRSIPFQFGVPRREKLPDGGWDRVLTWAYNDRQFGRQVNAASALEIAIAPGHLGTGLSYRMLEALRAAVAAQGITTLVAPVRPNEKHLVPHLPMAEYAALTRPDGLPRDAWLRAHVRVGAVIEKLAPASMAIVGSLEQWRTWTGLPFDTEGEVLVPGALVPVTCHPAHDYAAYVEPNVWVRHDLADQCSATVPSSLPLEA</sequence>
<organism evidence="1 2">
    <name type="scientific">Actinospica durhamensis</name>
    <dbReference type="NCBI Taxonomy" id="1508375"/>
    <lineage>
        <taxon>Bacteria</taxon>
        <taxon>Bacillati</taxon>
        <taxon>Actinomycetota</taxon>
        <taxon>Actinomycetes</taxon>
        <taxon>Catenulisporales</taxon>
        <taxon>Actinospicaceae</taxon>
        <taxon>Actinospica</taxon>
    </lineage>
</organism>
<keyword evidence="2" id="KW-1185">Reference proteome</keyword>
<dbReference type="EMBL" id="JAGSOG010000104">
    <property type="protein sequence ID" value="MBR7835671.1"/>
    <property type="molecule type" value="Genomic_DNA"/>
</dbReference>
<accession>A0A941ERB0</accession>
<reference evidence="1" key="1">
    <citation type="submission" date="2021-04" db="EMBL/GenBank/DDBJ databases">
        <title>Genome based classification of Actinospica acidithermotolerans sp. nov., an actinobacterium isolated from an Indonesian hot spring.</title>
        <authorList>
            <person name="Kusuma A.B."/>
            <person name="Putra K.E."/>
            <person name="Nafisah S."/>
            <person name="Loh J."/>
            <person name="Nouioui I."/>
            <person name="Goodfellow M."/>
        </authorList>
    </citation>
    <scope>NUCLEOTIDE SEQUENCE</scope>
    <source>
        <strain evidence="1">CSCA 57</strain>
    </source>
</reference>
<gene>
    <name evidence="1" type="ORF">KDL01_20515</name>
</gene>
<evidence type="ECO:0000313" key="2">
    <source>
        <dbReference type="Proteomes" id="UP000675781"/>
    </source>
</evidence>
<dbReference type="Proteomes" id="UP000675781">
    <property type="component" value="Unassembled WGS sequence"/>
</dbReference>
<dbReference type="InterPro" id="IPR016181">
    <property type="entry name" value="Acyl_CoA_acyltransferase"/>
</dbReference>
<evidence type="ECO:0008006" key="3">
    <source>
        <dbReference type="Google" id="ProtNLM"/>
    </source>
</evidence>
<dbReference type="RefSeq" id="WP_212530162.1">
    <property type="nucleotide sequence ID" value="NZ_JAGSOG010000104.1"/>
</dbReference>
<comment type="caution">
    <text evidence="1">The sequence shown here is derived from an EMBL/GenBank/DDBJ whole genome shotgun (WGS) entry which is preliminary data.</text>
</comment>
<name>A0A941ERB0_9ACTN</name>
<dbReference type="AlphaFoldDB" id="A0A941ERB0"/>
<proteinExistence type="predicted"/>
<protein>
    <recommendedName>
        <fullName evidence="3">N-acetyltransferase</fullName>
    </recommendedName>
</protein>
<dbReference type="SUPFAM" id="SSF55729">
    <property type="entry name" value="Acyl-CoA N-acyltransferases (Nat)"/>
    <property type="match status" value="1"/>
</dbReference>
<dbReference type="Gene3D" id="3.40.630.30">
    <property type="match status" value="1"/>
</dbReference>
<evidence type="ECO:0000313" key="1">
    <source>
        <dbReference type="EMBL" id="MBR7835671.1"/>
    </source>
</evidence>